<protein>
    <submittedName>
        <fullName evidence="2">DUF2236 domain-containing protein</fullName>
    </submittedName>
</protein>
<feature type="domain" description="ER-bound oxygenase mpaB/mpaB'/Rubber oxygenase catalytic" evidence="1">
    <location>
        <begin position="14"/>
        <end position="240"/>
    </location>
</feature>
<dbReference type="PANTHER" id="PTHR36151">
    <property type="entry name" value="BLR2777 PROTEIN"/>
    <property type="match status" value="1"/>
</dbReference>
<comment type="caution">
    <text evidence="2">The sequence shown here is derived from an EMBL/GenBank/DDBJ whole genome shotgun (WGS) entry which is preliminary data.</text>
</comment>
<gene>
    <name evidence="2" type="ORF">F0U47_11720</name>
</gene>
<evidence type="ECO:0000259" key="1">
    <source>
        <dbReference type="Pfam" id="PF09995"/>
    </source>
</evidence>
<evidence type="ECO:0000313" key="3">
    <source>
        <dbReference type="Proteomes" id="UP000324351"/>
    </source>
</evidence>
<organism evidence="2 3">
    <name type="scientific">Nocardioides antri</name>
    <dbReference type="NCBI Taxonomy" id="2607659"/>
    <lineage>
        <taxon>Bacteria</taxon>
        <taxon>Bacillati</taxon>
        <taxon>Actinomycetota</taxon>
        <taxon>Actinomycetes</taxon>
        <taxon>Propionibacteriales</taxon>
        <taxon>Nocardioidaceae</taxon>
        <taxon>Nocardioides</taxon>
    </lineage>
</organism>
<accession>A0A5B1M2G3</accession>
<keyword evidence="3" id="KW-1185">Reference proteome</keyword>
<proteinExistence type="predicted"/>
<dbReference type="PANTHER" id="PTHR36151:SF3">
    <property type="entry name" value="ER-BOUND OXYGENASE MPAB_MPAB'_RUBBER OXYGENASE CATALYTIC DOMAIN-CONTAINING PROTEIN"/>
    <property type="match status" value="1"/>
</dbReference>
<reference evidence="2 3" key="2">
    <citation type="submission" date="2019-09" db="EMBL/GenBank/DDBJ databases">
        <authorList>
            <person name="Jin C."/>
        </authorList>
    </citation>
    <scope>NUCLEOTIDE SEQUENCE [LARGE SCALE GENOMIC DNA]</scope>
    <source>
        <strain evidence="2 3">BN140041</strain>
    </source>
</reference>
<reference evidence="2 3" key="1">
    <citation type="submission" date="2019-09" db="EMBL/GenBank/DDBJ databases">
        <title>Nocardioides panacisoli sp. nov., isolated from the soil of a ginseng field.</title>
        <authorList>
            <person name="Cho C."/>
        </authorList>
    </citation>
    <scope>NUCLEOTIDE SEQUENCE [LARGE SCALE GENOMIC DNA]</scope>
    <source>
        <strain evidence="2 3">BN140041</strain>
    </source>
</reference>
<dbReference type="Proteomes" id="UP000324351">
    <property type="component" value="Unassembled WGS sequence"/>
</dbReference>
<dbReference type="RefSeq" id="WP_149750666.1">
    <property type="nucleotide sequence ID" value="NZ_VUJW01000004.1"/>
</dbReference>
<dbReference type="Pfam" id="PF09995">
    <property type="entry name" value="MPAB_Lcp_cat"/>
    <property type="match status" value="1"/>
</dbReference>
<dbReference type="EMBL" id="VUJW01000004">
    <property type="protein sequence ID" value="KAA1426974.1"/>
    <property type="molecule type" value="Genomic_DNA"/>
</dbReference>
<dbReference type="InterPro" id="IPR018713">
    <property type="entry name" value="MPAB/Lcp_cat_dom"/>
</dbReference>
<dbReference type="AlphaFoldDB" id="A0A5B1M2G3"/>
<evidence type="ECO:0000313" key="2">
    <source>
        <dbReference type="EMBL" id="KAA1426974.1"/>
    </source>
</evidence>
<name>A0A5B1M2G3_9ACTN</name>
<sequence>MRTDRSFDMRDHIPGPAGMLGAAANVIMQLGWREVGYGVLESTVDSGNVMIHPWKRLRTTISYLVVALFGSEADRAAYRQAVNRSHTAVRSRPDSPVKYNAFDPELQLWVAACLYVGFRDMRLAFLGPMTDAEADALYAYCSRLGTSLQVPSDQWPADRAAFDAYWAEGVARVKYDDPVRDHLLALVDLEMIPRFMRWGNRSLNRFATVGFLPPEFREAMGLTWTDSQQRRFDRMVRVLRFGSRLLPRWVRMLPVRLQLAEVRFRVRRGWRLT</sequence>
<dbReference type="GO" id="GO:0016491">
    <property type="term" value="F:oxidoreductase activity"/>
    <property type="evidence" value="ECO:0007669"/>
    <property type="project" value="InterPro"/>
</dbReference>